<feature type="region of interest" description="Disordered" evidence="1">
    <location>
        <begin position="85"/>
        <end position="108"/>
    </location>
</feature>
<protein>
    <submittedName>
        <fullName evidence="2">Uncharacterized protein</fullName>
    </submittedName>
</protein>
<organism evidence="2 3">
    <name type="scientific">Rhodococcus phage Weasels2</name>
    <dbReference type="NCBI Taxonomy" id="1897437"/>
    <lineage>
        <taxon>Viruses</taxon>
        <taxon>Duplodnaviria</taxon>
        <taxon>Heunggongvirae</taxon>
        <taxon>Uroviricota</taxon>
        <taxon>Caudoviricetes</taxon>
        <taxon>Weaselvirus</taxon>
        <taxon>Weaselvirus weasel</taxon>
    </lineage>
</organism>
<proteinExistence type="predicted"/>
<reference evidence="3" key="1">
    <citation type="submission" date="2016-08" db="EMBL/GenBank/DDBJ databases">
        <authorList>
            <person name="Seilhamer J.J."/>
        </authorList>
    </citation>
    <scope>NUCLEOTIDE SEQUENCE [LARGE SCALE GENOMIC DNA]</scope>
</reference>
<feature type="compositionally biased region" description="Basic and acidic residues" evidence="1">
    <location>
        <begin position="97"/>
        <end position="108"/>
    </location>
</feature>
<name>A0A1I9SAD7_9CAUD</name>
<sequence>MHTLLEKNIVVSRVDGNPFSEEDIKALVRNGIINYPAGLYLSNGQQFFEVRDRIKRQFNQKEGLSKRRFWKDYFIEVRGFLNPVQPRQPQDLGDDWTTVKDKTKPFEK</sequence>
<evidence type="ECO:0000256" key="1">
    <source>
        <dbReference type="SAM" id="MobiDB-lite"/>
    </source>
</evidence>
<evidence type="ECO:0000313" key="3">
    <source>
        <dbReference type="Proteomes" id="UP000224902"/>
    </source>
</evidence>
<dbReference type="Proteomes" id="UP000224902">
    <property type="component" value="Segment"/>
</dbReference>
<keyword evidence="3" id="KW-1185">Reference proteome</keyword>
<evidence type="ECO:0000313" key="2">
    <source>
        <dbReference type="EMBL" id="AOZ63743.1"/>
    </source>
</evidence>
<dbReference type="EMBL" id="KX774321">
    <property type="protein sequence ID" value="AOZ63743.1"/>
    <property type="molecule type" value="Genomic_DNA"/>
</dbReference>
<gene>
    <name evidence="2" type="ORF">SEA_WEASELS2_164</name>
</gene>
<accession>A0A1I9SAD7</accession>